<dbReference type="GO" id="GO:0016020">
    <property type="term" value="C:membrane"/>
    <property type="evidence" value="ECO:0000318"/>
    <property type="project" value="GO_Central"/>
</dbReference>
<accession>A0A1U8Q1V4</accession>
<feature type="transmembrane region" description="Helical" evidence="6">
    <location>
        <begin position="192"/>
        <end position="212"/>
    </location>
</feature>
<keyword evidence="3 6" id="KW-0812">Transmembrane</keyword>
<dbReference type="GO" id="GO:0022857">
    <property type="term" value="F:transmembrane transporter activity"/>
    <property type="evidence" value="ECO:0000318"/>
    <property type="project" value="GO_Central"/>
</dbReference>
<evidence type="ECO:0000256" key="2">
    <source>
        <dbReference type="ARBA" id="ARBA00010199"/>
    </source>
</evidence>
<dbReference type="Pfam" id="PF01554">
    <property type="entry name" value="MatE"/>
    <property type="match status" value="2"/>
</dbReference>
<feature type="transmembrane region" description="Helical" evidence="6">
    <location>
        <begin position="267"/>
        <end position="290"/>
    </location>
</feature>
<feature type="transmembrane region" description="Helical" evidence="6">
    <location>
        <begin position="44"/>
        <end position="64"/>
    </location>
</feature>
<feature type="transmembrane region" description="Helical" evidence="6">
    <location>
        <begin position="414"/>
        <end position="435"/>
    </location>
</feature>
<feature type="transmembrane region" description="Helical" evidence="6">
    <location>
        <begin position="232"/>
        <end position="252"/>
    </location>
</feature>
<comment type="similarity">
    <text evidence="2 6">Belongs to the multi antimicrobial extrusion (MATE) (TC 2.A.66.1) family.</text>
</comment>
<protein>
    <recommendedName>
        <fullName evidence="6">Protein DETOXIFICATION</fullName>
    </recommendedName>
    <alternativeName>
        <fullName evidence="6">Multidrug and toxic compound extrusion protein</fullName>
    </alternativeName>
</protein>
<feature type="transmembrane region" description="Helical" evidence="6">
    <location>
        <begin position="95"/>
        <end position="112"/>
    </location>
</feature>
<feature type="transmembrane region" description="Helical" evidence="6">
    <location>
        <begin position="346"/>
        <end position="365"/>
    </location>
</feature>
<feature type="transmembrane region" description="Helical" evidence="6">
    <location>
        <begin position="311"/>
        <end position="334"/>
    </location>
</feature>
<dbReference type="GO" id="GO:1990961">
    <property type="term" value="P:xenobiotic detoxification by transmembrane export across the plasma membrane"/>
    <property type="evidence" value="ECO:0007669"/>
    <property type="project" value="InterPro"/>
</dbReference>
<dbReference type="FunCoup" id="A0A1U8Q1V4">
    <property type="interactions" value="6"/>
</dbReference>
<gene>
    <name evidence="8" type="primary">LOC104594962</name>
</gene>
<dbReference type="OrthoDB" id="2126698at2759"/>
<dbReference type="KEGG" id="nnu:104594962"/>
<dbReference type="InterPro" id="IPR045069">
    <property type="entry name" value="MATE_euk"/>
</dbReference>
<evidence type="ECO:0000256" key="3">
    <source>
        <dbReference type="ARBA" id="ARBA00022692"/>
    </source>
</evidence>
<evidence type="ECO:0000313" key="8">
    <source>
        <dbReference type="RefSeq" id="XP_019052798.1"/>
    </source>
</evidence>
<dbReference type="OMA" id="ETAIKPW"/>
<reference evidence="8" key="1">
    <citation type="submission" date="2025-08" db="UniProtKB">
        <authorList>
            <consortium name="RefSeq"/>
        </authorList>
    </citation>
    <scope>IDENTIFICATION</scope>
</reference>
<name>A0A1U8Q1V4_NELNU</name>
<proteinExistence type="inferred from homology"/>
<evidence type="ECO:0000256" key="1">
    <source>
        <dbReference type="ARBA" id="ARBA00004141"/>
    </source>
</evidence>
<evidence type="ECO:0000256" key="6">
    <source>
        <dbReference type="RuleBase" id="RU004914"/>
    </source>
</evidence>
<dbReference type="PANTHER" id="PTHR11206">
    <property type="entry name" value="MULTIDRUG RESISTANCE PROTEIN"/>
    <property type="match status" value="1"/>
</dbReference>
<dbReference type="eggNOG" id="KOG1347">
    <property type="taxonomic scope" value="Eukaryota"/>
</dbReference>
<comment type="subcellular location">
    <subcellularLocation>
        <location evidence="1">Membrane</location>
        <topology evidence="1">Multi-pass membrane protein</topology>
    </subcellularLocation>
</comment>
<sequence>MDALQAAEELRLLGKIAGPIVLTSLLLYFRSIISMLFLGNLGDVELAGGSLAIGFANITGYSIMKGLAMGMEPICCQAYGAKRWTVLSKTYKRSVCLLLLATIPISLLWLYMEPILLWLGQDPMITLVAKVYITFSLPDLLAQAHLHPLRIFLRTQGLTKPLTLTATGSMLLHLPINYFLVKHLNLGVRGVALATAWNSLNLNLGLLIYLVLSKKALKPWDGSLLSCFRGWWPLLTLAVPSILSVCLEWWWYEIMLLLCGLLSNPQATVAAMGILIQTTGLIYVFPYSLSLGLSTRVGHELGANRPTRARWAAIIGLIVAVACGILAFTFTFAVRYVWGKMYTSELQILALTSSALPILGFCELGNCPQTAASGVLTGSAMFKVGANINFGSFYLIGLPVAFFMGFWLKIGFLGLWFGLVAAQASCVSMMMYTLLHTDWKYQAKRARDITQTAEASQNDLEANLLN</sequence>
<keyword evidence="5 6" id="KW-0472">Membrane</keyword>
<keyword evidence="4 6" id="KW-1133">Transmembrane helix</keyword>
<evidence type="ECO:0000256" key="5">
    <source>
        <dbReference type="ARBA" id="ARBA00023136"/>
    </source>
</evidence>
<evidence type="ECO:0000256" key="4">
    <source>
        <dbReference type="ARBA" id="ARBA00022989"/>
    </source>
</evidence>
<dbReference type="InterPro" id="IPR002528">
    <property type="entry name" value="MATE_fam"/>
</dbReference>
<dbReference type="CDD" id="cd13132">
    <property type="entry name" value="MATE_eukaryotic"/>
    <property type="match status" value="1"/>
</dbReference>
<feature type="transmembrane region" description="Helical" evidence="6">
    <location>
        <begin position="386"/>
        <end position="408"/>
    </location>
</feature>
<dbReference type="GeneID" id="104594962"/>
<dbReference type="NCBIfam" id="TIGR00797">
    <property type="entry name" value="matE"/>
    <property type="match status" value="1"/>
</dbReference>
<organism evidence="7 8">
    <name type="scientific">Nelumbo nucifera</name>
    <name type="common">Sacred lotus</name>
    <dbReference type="NCBI Taxonomy" id="4432"/>
    <lineage>
        <taxon>Eukaryota</taxon>
        <taxon>Viridiplantae</taxon>
        <taxon>Streptophyta</taxon>
        <taxon>Embryophyta</taxon>
        <taxon>Tracheophyta</taxon>
        <taxon>Spermatophyta</taxon>
        <taxon>Magnoliopsida</taxon>
        <taxon>Proteales</taxon>
        <taxon>Nelumbonaceae</taxon>
        <taxon>Nelumbo</taxon>
    </lineage>
</organism>
<evidence type="ECO:0000313" key="7">
    <source>
        <dbReference type="Proteomes" id="UP000189703"/>
    </source>
</evidence>
<dbReference type="RefSeq" id="XP_019052798.1">
    <property type="nucleotide sequence ID" value="XM_019197253.1"/>
</dbReference>
<dbReference type="AlphaFoldDB" id="A0A1U8Q1V4"/>
<dbReference type="GO" id="GO:0042910">
    <property type="term" value="F:xenobiotic transmembrane transporter activity"/>
    <property type="evidence" value="ECO:0007669"/>
    <property type="project" value="InterPro"/>
</dbReference>
<keyword evidence="7" id="KW-1185">Reference proteome</keyword>
<feature type="transmembrane region" description="Helical" evidence="6">
    <location>
        <begin position="12"/>
        <end position="38"/>
    </location>
</feature>
<dbReference type="GO" id="GO:0015297">
    <property type="term" value="F:antiporter activity"/>
    <property type="evidence" value="ECO:0007669"/>
    <property type="project" value="InterPro"/>
</dbReference>
<dbReference type="Proteomes" id="UP000189703">
    <property type="component" value="Unplaced"/>
</dbReference>